<evidence type="ECO:0000313" key="2">
    <source>
        <dbReference type="EMBL" id="MEB2577370.1"/>
    </source>
</evidence>
<dbReference type="SUPFAM" id="SSF54637">
    <property type="entry name" value="Thioesterase/thiol ester dehydrase-isomerase"/>
    <property type="match status" value="1"/>
</dbReference>
<dbReference type="InterPro" id="IPR054485">
    <property type="entry name" value="FlK-like_dom"/>
</dbReference>
<dbReference type="InterPro" id="IPR029069">
    <property type="entry name" value="HotDog_dom_sf"/>
</dbReference>
<dbReference type="Gene3D" id="3.10.129.10">
    <property type="entry name" value="Hotdog Thioesterase"/>
    <property type="match status" value="1"/>
</dbReference>
<evidence type="ECO:0000259" key="1">
    <source>
        <dbReference type="Pfam" id="PF22636"/>
    </source>
</evidence>
<reference evidence="2 3" key="1">
    <citation type="journal article" date="2023" name="Front. Microbiol.">
        <title>Genomic analyses of Burkholderia respiratory isolates indicates two evolutionarily distinct B. anthina clades.</title>
        <authorList>
            <person name="Pham A."/>
            <person name="Volmer J.G."/>
            <person name="Chambers D.C."/>
            <person name="Smith D.J."/>
            <person name="Reid D.W."/>
            <person name="Burr L."/>
            <person name="Wells T.J."/>
        </authorList>
    </citation>
    <scope>NUCLEOTIDE SEQUENCE [LARGE SCALE GENOMIC DNA]</scope>
    <source>
        <strain evidence="2 3">BCCIQ07A</strain>
    </source>
</reference>
<sequence>MTHVTHLARTPLDVPVVVTATFRAFDGERYWFDVVATDAASSVASASHARSIVERSALAFQCASRRGRVGDMGSSC</sequence>
<organism evidence="2 3">
    <name type="scientific">Burkholderia anthinoferrum</name>
    <dbReference type="NCBI Taxonomy" id="3090833"/>
    <lineage>
        <taxon>Bacteria</taxon>
        <taxon>Pseudomonadati</taxon>
        <taxon>Pseudomonadota</taxon>
        <taxon>Betaproteobacteria</taxon>
        <taxon>Burkholderiales</taxon>
        <taxon>Burkholderiaceae</taxon>
        <taxon>Burkholderia</taxon>
    </lineage>
</organism>
<gene>
    <name evidence="2" type="ORF">SB593_00155</name>
</gene>
<protein>
    <recommendedName>
        <fullName evidence="1">Fluoroacetyl-CoA-specific thioesterase-like domain-containing protein</fullName>
    </recommendedName>
</protein>
<dbReference type="EMBL" id="JAWRLE010000001">
    <property type="protein sequence ID" value="MEB2577370.1"/>
    <property type="molecule type" value="Genomic_DNA"/>
</dbReference>
<dbReference type="RefSeq" id="WP_089466058.1">
    <property type="nucleotide sequence ID" value="NZ_JAWRKY010000002.1"/>
</dbReference>
<proteinExistence type="predicted"/>
<feature type="domain" description="Fluoroacetyl-CoA-specific thioesterase-like" evidence="1">
    <location>
        <begin position="2"/>
        <end position="55"/>
    </location>
</feature>
<keyword evidence="3" id="KW-1185">Reference proteome</keyword>
<dbReference type="Pfam" id="PF22636">
    <property type="entry name" value="FlK"/>
    <property type="match status" value="1"/>
</dbReference>
<dbReference type="Proteomes" id="UP001304467">
    <property type="component" value="Unassembled WGS sequence"/>
</dbReference>
<name>A0ABU5WE17_9BURK</name>
<evidence type="ECO:0000313" key="3">
    <source>
        <dbReference type="Proteomes" id="UP001304467"/>
    </source>
</evidence>
<accession>A0ABU5WE17</accession>
<comment type="caution">
    <text evidence="2">The sequence shown here is derived from an EMBL/GenBank/DDBJ whole genome shotgun (WGS) entry which is preliminary data.</text>
</comment>